<reference evidence="1 2" key="1">
    <citation type="submission" date="2020-07" db="EMBL/GenBank/DDBJ databases">
        <authorList>
            <person name="Maaloum M."/>
        </authorList>
    </citation>
    <scope>NUCLEOTIDE SEQUENCE [LARGE SCALE GENOMIC DNA]</scope>
    <source>
        <strain evidence="1 2">GCS-AN-3</strain>
    </source>
</reference>
<dbReference type="AlphaFoldDB" id="A0A853ITL4"/>
<name>A0A853ITL4_9BURK</name>
<organism evidence="1 2">
    <name type="scientific">Ottowia beijingensis</name>
    <dbReference type="NCBI Taxonomy" id="1207057"/>
    <lineage>
        <taxon>Bacteria</taxon>
        <taxon>Pseudomonadati</taxon>
        <taxon>Pseudomonadota</taxon>
        <taxon>Betaproteobacteria</taxon>
        <taxon>Burkholderiales</taxon>
        <taxon>Comamonadaceae</taxon>
        <taxon>Ottowia</taxon>
    </lineage>
</organism>
<comment type="caution">
    <text evidence="1">The sequence shown here is derived from an EMBL/GenBank/DDBJ whole genome shotgun (WGS) entry which is preliminary data.</text>
</comment>
<dbReference type="EMBL" id="JACCKX010000001">
    <property type="protein sequence ID" value="NZA00577.1"/>
    <property type="molecule type" value="Genomic_DNA"/>
</dbReference>
<gene>
    <name evidence="1" type="ORF">H0I39_00075</name>
</gene>
<sequence>MRGGEAPCPRRALIAGWWAQAAAQAERHGGIPLLFRQDRDAWRAVWPLSVNLTMQTAAMWRGYEWTAEGSPKAWAAVFRETLTTTNQETTP</sequence>
<accession>A0A853ITL4</accession>
<dbReference type="RefSeq" id="WP_180549148.1">
    <property type="nucleotide sequence ID" value="NZ_JACCKX010000001.1"/>
</dbReference>
<keyword evidence="2" id="KW-1185">Reference proteome</keyword>
<dbReference type="Proteomes" id="UP000589716">
    <property type="component" value="Unassembled WGS sequence"/>
</dbReference>
<evidence type="ECO:0000313" key="2">
    <source>
        <dbReference type="Proteomes" id="UP000589716"/>
    </source>
</evidence>
<protein>
    <submittedName>
        <fullName evidence="1">Uncharacterized protein</fullName>
    </submittedName>
</protein>
<evidence type="ECO:0000313" key="1">
    <source>
        <dbReference type="EMBL" id="NZA00577.1"/>
    </source>
</evidence>
<proteinExistence type="predicted"/>